<proteinExistence type="inferred from homology"/>
<dbReference type="STRING" id="1032480.MLP_48740"/>
<keyword evidence="3 6" id="KW-0328">Glycosyltransferase</keyword>
<dbReference type="HOGENOM" id="CLU_023845_0_5_11"/>
<dbReference type="AlphaFoldDB" id="F5XFV4"/>
<evidence type="ECO:0000313" key="7">
    <source>
        <dbReference type="Proteomes" id="UP000007947"/>
    </source>
</evidence>
<name>F5XFV4_MICPN</name>
<evidence type="ECO:0000259" key="5">
    <source>
        <dbReference type="Pfam" id="PF00535"/>
    </source>
</evidence>
<dbReference type="PANTHER" id="PTHR43179:SF12">
    <property type="entry name" value="GALACTOFURANOSYLTRANSFERASE GLFT2"/>
    <property type="match status" value="1"/>
</dbReference>
<organism evidence="6 7">
    <name type="scientific">Microlunatus phosphovorus (strain ATCC 700054 / DSM 10555 / JCM 9379 / NBRC 101784 / NCIMB 13414 / VKM Ac-1990 / NM-1)</name>
    <dbReference type="NCBI Taxonomy" id="1032480"/>
    <lineage>
        <taxon>Bacteria</taxon>
        <taxon>Bacillati</taxon>
        <taxon>Actinomycetota</taxon>
        <taxon>Actinomycetes</taxon>
        <taxon>Propionibacteriales</taxon>
        <taxon>Propionibacteriaceae</taxon>
        <taxon>Microlunatus</taxon>
    </lineage>
</organism>
<dbReference type="eggNOG" id="COG1216">
    <property type="taxonomic scope" value="Bacteria"/>
</dbReference>
<protein>
    <submittedName>
        <fullName evidence="6">Putative glycosyltransferase</fullName>
        <ecNumber evidence="6">2.4.-.-</ecNumber>
    </submittedName>
</protein>
<dbReference type="KEGG" id="mph:MLP_48740"/>
<evidence type="ECO:0000256" key="1">
    <source>
        <dbReference type="ARBA" id="ARBA00004776"/>
    </source>
</evidence>
<reference evidence="6 7" key="1">
    <citation type="submission" date="2011-05" db="EMBL/GenBank/DDBJ databases">
        <title>Whole genome sequence of Microlunatus phosphovorus NM-1.</title>
        <authorList>
            <person name="Hosoyama A."/>
            <person name="Sasaki K."/>
            <person name="Harada T."/>
            <person name="Igarashi R."/>
            <person name="Kawakoshi A."/>
            <person name="Sasagawa M."/>
            <person name="Fukada J."/>
            <person name="Nakamura S."/>
            <person name="Katano Y."/>
            <person name="Hanada S."/>
            <person name="Kamagata Y."/>
            <person name="Nakamura N."/>
            <person name="Yamazaki S."/>
            <person name="Fujita N."/>
        </authorList>
    </citation>
    <scope>NUCLEOTIDE SEQUENCE [LARGE SCALE GENOMIC DNA]</scope>
    <source>
        <strain evidence="7">ATCC 700054 / DSM 10555 / JCM 9379 / NBRC 101784 / NCIMB 13414 / VKM Ac-1990 / NM-1</strain>
    </source>
</reference>
<evidence type="ECO:0000256" key="3">
    <source>
        <dbReference type="ARBA" id="ARBA00022676"/>
    </source>
</evidence>
<dbReference type="Pfam" id="PF00535">
    <property type="entry name" value="Glycos_transf_2"/>
    <property type="match status" value="1"/>
</dbReference>
<comment type="similarity">
    <text evidence="2">Belongs to the glycosyltransferase 2 family.</text>
</comment>
<dbReference type="InterPro" id="IPR029044">
    <property type="entry name" value="Nucleotide-diphossugar_trans"/>
</dbReference>
<feature type="domain" description="Glycosyltransferase 2-like" evidence="5">
    <location>
        <begin position="1"/>
        <end position="123"/>
    </location>
</feature>
<dbReference type="EMBL" id="AP012204">
    <property type="protein sequence ID" value="BAK37888.1"/>
    <property type="molecule type" value="Genomic_DNA"/>
</dbReference>
<dbReference type="SUPFAM" id="SSF53448">
    <property type="entry name" value="Nucleotide-diphospho-sugar transferases"/>
    <property type="match status" value="1"/>
</dbReference>
<gene>
    <name evidence="6" type="ordered locus">MLP_48740</name>
</gene>
<dbReference type="InterPro" id="IPR001173">
    <property type="entry name" value="Glyco_trans_2-like"/>
</dbReference>
<dbReference type="PANTHER" id="PTHR43179">
    <property type="entry name" value="RHAMNOSYLTRANSFERASE WBBL"/>
    <property type="match status" value="1"/>
</dbReference>
<evidence type="ECO:0000256" key="2">
    <source>
        <dbReference type="ARBA" id="ARBA00006739"/>
    </source>
</evidence>
<keyword evidence="7" id="KW-1185">Reference proteome</keyword>
<dbReference type="GO" id="GO:0016757">
    <property type="term" value="F:glycosyltransferase activity"/>
    <property type="evidence" value="ECO:0007669"/>
    <property type="project" value="UniProtKB-KW"/>
</dbReference>
<evidence type="ECO:0000256" key="4">
    <source>
        <dbReference type="ARBA" id="ARBA00022679"/>
    </source>
</evidence>
<dbReference type="Gene3D" id="3.90.550.10">
    <property type="entry name" value="Spore Coat Polysaccharide Biosynthesis Protein SpsA, Chain A"/>
    <property type="match status" value="1"/>
</dbReference>
<dbReference type="Proteomes" id="UP000007947">
    <property type="component" value="Chromosome"/>
</dbReference>
<keyword evidence="4 6" id="KW-0808">Transferase</keyword>
<comment type="pathway">
    <text evidence="1">Cell wall biogenesis; cell wall polysaccharide biosynthesis.</text>
</comment>
<accession>F5XFV4</accession>
<dbReference type="EC" id="2.4.-.-" evidence="6"/>
<sequence>MVTHQSEVVIDRLIASLRREAVEHALRVIVADNASTDGTLSKLSAHPDVSWLSTGGNLGYAAGINVAARACVGDEAQLILNPDLEVEQGCIGALLLRMRDSGAAVVVPQLLDSNGQIYPSLRREPNVLGALGDALFGNRFGCRPAALSETIQRRKSYESAQRVDWATGAALLVDGWAAAQVGIWDESYFLYSEETDFLRRVRELGGQVWYEPTAKARHDKGGSGTSLALAKLLAVNRIKYVRKYHRGLYAGIYRGVVALRELIRSYSAHHRAILIAVISERRWDSLPGPPR</sequence>
<dbReference type="RefSeq" id="WP_013865712.1">
    <property type="nucleotide sequence ID" value="NC_015635.1"/>
</dbReference>
<evidence type="ECO:0000313" key="6">
    <source>
        <dbReference type="EMBL" id="BAK37888.1"/>
    </source>
</evidence>